<sequence length="56" mass="5799">LKNNGCAVGFYPIPELSLSWVADIVAEKGWLSEPKASSPCFSLSSGGATSRPGLDS</sequence>
<name>X1TUE2_9ZZZZ</name>
<feature type="compositionally biased region" description="Polar residues" evidence="1">
    <location>
        <begin position="39"/>
        <end position="48"/>
    </location>
</feature>
<proteinExistence type="predicted"/>
<reference evidence="2" key="1">
    <citation type="journal article" date="2014" name="Front. Microbiol.">
        <title>High frequency of phylogenetically diverse reductive dehalogenase-homologous genes in deep subseafloor sedimentary metagenomes.</title>
        <authorList>
            <person name="Kawai M."/>
            <person name="Futagami T."/>
            <person name="Toyoda A."/>
            <person name="Takaki Y."/>
            <person name="Nishi S."/>
            <person name="Hori S."/>
            <person name="Arai W."/>
            <person name="Tsubouchi T."/>
            <person name="Morono Y."/>
            <person name="Uchiyama I."/>
            <person name="Ito T."/>
            <person name="Fujiyama A."/>
            <person name="Inagaki F."/>
            <person name="Takami H."/>
        </authorList>
    </citation>
    <scope>NUCLEOTIDE SEQUENCE</scope>
    <source>
        <strain evidence="2">Expedition CK06-06</strain>
    </source>
</reference>
<dbReference type="EMBL" id="BARW01005825">
    <property type="protein sequence ID" value="GAI83659.1"/>
    <property type="molecule type" value="Genomic_DNA"/>
</dbReference>
<protein>
    <submittedName>
        <fullName evidence="2">Uncharacterized protein</fullName>
    </submittedName>
</protein>
<organism evidence="2">
    <name type="scientific">marine sediment metagenome</name>
    <dbReference type="NCBI Taxonomy" id="412755"/>
    <lineage>
        <taxon>unclassified sequences</taxon>
        <taxon>metagenomes</taxon>
        <taxon>ecological metagenomes</taxon>
    </lineage>
</organism>
<feature type="non-terminal residue" evidence="2">
    <location>
        <position position="1"/>
    </location>
</feature>
<evidence type="ECO:0000256" key="1">
    <source>
        <dbReference type="SAM" id="MobiDB-lite"/>
    </source>
</evidence>
<feature type="region of interest" description="Disordered" evidence="1">
    <location>
        <begin position="35"/>
        <end position="56"/>
    </location>
</feature>
<gene>
    <name evidence="2" type="ORF">S12H4_12340</name>
</gene>
<dbReference type="AlphaFoldDB" id="X1TUE2"/>
<evidence type="ECO:0000313" key="2">
    <source>
        <dbReference type="EMBL" id="GAI83659.1"/>
    </source>
</evidence>
<accession>X1TUE2</accession>
<comment type="caution">
    <text evidence="2">The sequence shown here is derived from an EMBL/GenBank/DDBJ whole genome shotgun (WGS) entry which is preliminary data.</text>
</comment>